<evidence type="ECO:0000313" key="5">
    <source>
        <dbReference type="EMBL" id="MCG2612811.1"/>
    </source>
</evidence>
<keyword evidence="3" id="KW-0418">Kinase</keyword>
<dbReference type="InterPro" id="IPR012893">
    <property type="entry name" value="HipA-like_C"/>
</dbReference>
<dbReference type="RefSeq" id="WP_237868040.1">
    <property type="nucleotide sequence ID" value="NZ_JAKLTR010000001.1"/>
</dbReference>
<proteinExistence type="inferred from homology"/>
<comment type="caution">
    <text evidence="5">The sequence shown here is derived from an EMBL/GenBank/DDBJ whole genome shotgun (WGS) entry which is preliminary data.</text>
</comment>
<evidence type="ECO:0000256" key="1">
    <source>
        <dbReference type="ARBA" id="ARBA00010164"/>
    </source>
</evidence>
<name>A0ABS9KKG4_9BACT</name>
<sequence length="316" mass="35474">MQNRCLYCYQLMDESTADFHPACSKTFFEKELPPSLDLGRERLDELAKEIVLKSITVTGVQPKLSLAIEVVPGDTKRSRFTIVGLWGHYILKPPTSGFPHLPENEDCTMHLAAIFGLPVAEHSLIRLSSGELAYITKRFDREGDQKLAMEDMCQLTETLTADKYHSSMEKVGRHVRTYATSPGLAAIAYFELSLFSWLTGNADMHLKNFALLTDATGNISLAPAYDMVCTRIAMPDDKEELALTLNARKRKITLKDFDVLAANLKIPAKSTQNTYARFAGKIKEACNWIDVSFLPEDMKGQFKEIILGNAGRMKWI</sequence>
<dbReference type="Pfam" id="PF07804">
    <property type="entry name" value="HipA_C"/>
    <property type="match status" value="1"/>
</dbReference>
<keyword evidence="2" id="KW-0808">Transferase</keyword>
<evidence type="ECO:0000259" key="4">
    <source>
        <dbReference type="Pfam" id="PF07804"/>
    </source>
</evidence>
<dbReference type="EMBL" id="JAKLTR010000001">
    <property type="protein sequence ID" value="MCG2612811.1"/>
    <property type="molecule type" value="Genomic_DNA"/>
</dbReference>
<organism evidence="5 6">
    <name type="scientific">Terrimonas ginsenosidimutans</name>
    <dbReference type="NCBI Taxonomy" id="2908004"/>
    <lineage>
        <taxon>Bacteria</taxon>
        <taxon>Pseudomonadati</taxon>
        <taxon>Bacteroidota</taxon>
        <taxon>Chitinophagia</taxon>
        <taxon>Chitinophagales</taxon>
        <taxon>Chitinophagaceae</taxon>
        <taxon>Terrimonas</taxon>
    </lineage>
</organism>
<dbReference type="InterPro" id="IPR052028">
    <property type="entry name" value="HipA_Ser/Thr_kinase"/>
</dbReference>
<evidence type="ECO:0000313" key="6">
    <source>
        <dbReference type="Proteomes" id="UP001165367"/>
    </source>
</evidence>
<dbReference type="PANTHER" id="PTHR37419:SF1">
    <property type="entry name" value="SERINE_THREONINE-PROTEIN KINASE TOXIN HIPA"/>
    <property type="match status" value="1"/>
</dbReference>
<gene>
    <name evidence="5" type="ORF">LZZ85_00910</name>
</gene>
<evidence type="ECO:0000256" key="2">
    <source>
        <dbReference type="ARBA" id="ARBA00022679"/>
    </source>
</evidence>
<feature type="domain" description="HipA-like C-terminal" evidence="4">
    <location>
        <begin position="56"/>
        <end position="284"/>
    </location>
</feature>
<dbReference type="PANTHER" id="PTHR37419">
    <property type="entry name" value="SERINE/THREONINE-PROTEIN KINASE TOXIN HIPA"/>
    <property type="match status" value="1"/>
</dbReference>
<protein>
    <submittedName>
        <fullName evidence="5">HipA domain-containing protein</fullName>
    </submittedName>
</protein>
<comment type="similarity">
    <text evidence="1">Belongs to the HipA Ser/Thr kinase family.</text>
</comment>
<dbReference type="Gene3D" id="1.10.1070.20">
    <property type="match status" value="1"/>
</dbReference>
<reference evidence="5" key="1">
    <citation type="submission" date="2022-01" db="EMBL/GenBank/DDBJ databases">
        <authorList>
            <person name="Jo J.-H."/>
            <person name="Im W.-T."/>
        </authorList>
    </citation>
    <scope>NUCLEOTIDE SEQUENCE</scope>
    <source>
        <strain evidence="5">NA20</strain>
    </source>
</reference>
<accession>A0ABS9KKG4</accession>
<dbReference type="Proteomes" id="UP001165367">
    <property type="component" value="Unassembled WGS sequence"/>
</dbReference>
<evidence type="ECO:0000256" key="3">
    <source>
        <dbReference type="ARBA" id="ARBA00022777"/>
    </source>
</evidence>
<keyword evidence="6" id="KW-1185">Reference proteome</keyword>